<reference evidence="1 2" key="1">
    <citation type="submission" date="2020-07" db="EMBL/GenBank/DDBJ databases">
        <title>Sequencing the genomes of 1000 actinobacteria strains.</title>
        <authorList>
            <person name="Klenk H.-P."/>
        </authorList>
    </citation>
    <scope>NUCLEOTIDE SEQUENCE [LARGE SCALE GENOMIC DNA]</scope>
    <source>
        <strain evidence="1 2">DSM 29531</strain>
    </source>
</reference>
<dbReference type="EMBL" id="JACCFW010000001">
    <property type="protein sequence ID" value="NYJ74894.1"/>
    <property type="molecule type" value="Genomic_DNA"/>
</dbReference>
<evidence type="ECO:0000313" key="1">
    <source>
        <dbReference type="EMBL" id="NYJ74894.1"/>
    </source>
</evidence>
<comment type="caution">
    <text evidence="1">The sequence shown here is derived from an EMBL/GenBank/DDBJ whole genome shotgun (WGS) entry which is preliminary data.</text>
</comment>
<sequence length="138" mass="14544">MTDAENPHAGQGMVVLDIGGDVGALVVSTPADMAGVEIEICPSGRRGHEPDEGLDWWIGEWRSHDHPSGGPVGHGHHHAHAAWPHVAVIPRPSPTGLHPCAVYPGLVEGTYDLWVRPDGPTVLTVSVVGAQVTTADWP</sequence>
<dbReference type="RefSeq" id="WP_218883641.1">
    <property type="nucleotide sequence ID" value="NZ_JACCFW010000001.1"/>
</dbReference>
<accession>A0A853DIN5</accession>
<gene>
    <name evidence="1" type="ORF">HNR15_001857</name>
</gene>
<evidence type="ECO:0000313" key="2">
    <source>
        <dbReference type="Proteomes" id="UP000571817"/>
    </source>
</evidence>
<organism evidence="1 2">
    <name type="scientific">Allobranchiibius huperziae</name>
    <dbReference type="NCBI Taxonomy" id="1874116"/>
    <lineage>
        <taxon>Bacteria</taxon>
        <taxon>Bacillati</taxon>
        <taxon>Actinomycetota</taxon>
        <taxon>Actinomycetes</taxon>
        <taxon>Micrococcales</taxon>
        <taxon>Dermacoccaceae</taxon>
        <taxon>Allobranchiibius</taxon>
    </lineage>
</organism>
<keyword evidence="2" id="KW-1185">Reference proteome</keyword>
<protein>
    <submittedName>
        <fullName evidence="1">Uncharacterized protein</fullName>
    </submittedName>
</protein>
<dbReference type="Proteomes" id="UP000571817">
    <property type="component" value="Unassembled WGS sequence"/>
</dbReference>
<proteinExistence type="predicted"/>
<dbReference type="AlphaFoldDB" id="A0A853DIN5"/>
<name>A0A853DIN5_9MICO</name>